<dbReference type="GO" id="GO:0005634">
    <property type="term" value="C:nucleus"/>
    <property type="evidence" value="ECO:0007669"/>
    <property type="project" value="UniProtKB-SubCell"/>
</dbReference>
<keyword evidence="4" id="KW-0805">Transcription regulation</keyword>
<evidence type="ECO:0000256" key="5">
    <source>
        <dbReference type="ARBA" id="ARBA00023163"/>
    </source>
</evidence>
<dbReference type="Proteomes" id="UP000694393">
    <property type="component" value="Unplaced"/>
</dbReference>
<evidence type="ECO:0000313" key="8">
    <source>
        <dbReference type="Ensembl" id="ENSPCEP00000002700.1"/>
    </source>
</evidence>
<evidence type="ECO:0000256" key="3">
    <source>
        <dbReference type="ARBA" id="ARBA00022853"/>
    </source>
</evidence>
<accession>A0A8C8RBR4</accession>
<reference evidence="8" key="1">
    <citation type="submission" date="2025-08" db="UniProtKB">
        <authorList>
            <consortium name="Ensembl"/>
        </authorList>
    </citation>
    <scope>IDENTIFICATION</scope>
</reference>
<feature type="compositionally biased region" description="Basic and acidic residues" evidence="7">
    <location>
        <begin position="135"/>
        <end position="144"/>
    </location>
</feature>
<organism evidence="8 9">
    <name type="scientific">Pelusios castaneus</name>
    <name type="common">West African mud turtle</name>
    <dbReference type="NCBI Taxonomy" id="367368"/>
    <lineage>
        <taxon>Eukaryota</taxon>
        <taxon>Metazoa</taxon>
        <taxon>Chordata</taxon>
        <taxon>Craniata</taxon>
        <taxon>Vertebrata</taxon>
        <taxon>Euteleostomi</taxon>
        <taxon>Archelosauria</taxon>
        <taxon>Testudinata</taxon>
        <taxon>Testudines</taxon>
        <taxon>Pleurodira</taxon>
        <taxon>Pelomedusidae</taxon>
        <taxon>Pelusios</taxon>
    </lineage>
</organism>
<dbReference type="Ensembl" id="ENSPCET00000002794.1">
    <property type="protein sequence ID" value="ENSPCEP00000002700.1"/>
    <property type="gene ID" value="ENSPCEG00000002181.1"/>
</dbReference>
<keyword evidence="5" id="KW-0804">Transcription</keyword>
<keyword evidence="9" id="KW-1185">Reference proteome</keyword>
<dbReference type="GO" id="GO:0006357">
    <property type="term" value="P:regulation of transcription by RNA polymerase II"/>
    <property type="evidence" value="ECO:0007669"/>
    <property type="project" value="TreeGrafter"/>
</dbReference>
<evidence type="ECO:0000256" key="2">
    <source>
        <dbReference type="ARBA" id="ARBA00007117"/>
    </source>
</evidence>
<protein>
    <submittedName>
        <fullName evidence="8">MRG domain binding protein</fullName>
    </submittedName>
</protein>
<evidence type="ECO:0000256" key="6">
    <source>
        <dbReference type="ARBA" id="ARBA00023242"/>
    </source>
</evidence>
<keyword evidence="6" id="KW-0539">Nucleus</keyword>
<name>A0A8C8RBR4_9SAUR</name>
<feature type="region of interest" description="Disordered" evidence="7">
    <location>
        <begin position="1"/>
        <end position="29"/>
    </location>
</feature>
<reference evidence="8" key="2">
    <citation type="submission" date="2025-09" db="UniProtKB">
        <authorList>
            <consortium name="Ensembl"/>
        </authorList>
    </citation>
    <scope>IDENTIFICATION</scope>
</reference>
<proteinExistence type="inferred from homology"/>
<comment type="subcellular location">
    <subcellularLocation>
        <location evidence="1">Nucleus</location>
    </subcellularLocation>
</comment>
<keyword evidence="3" id="KW-0156">Chromatin regulator</keyword>
<dbReference type="PANTHER" id="PTHR13581:SF5">
    <property type="entry name" value="MRG_MORF4L-BINDING PROTEIN"/>
    <property type="match status" value="1"/>
</dbReference>
<dbReference type="AlphaFoldDB" id="A0A8C8RBR4"/>
<dbReference type="GO" id="GO:0006325">
    <property type="term" value="P:chromatin organization"/>
    <property type="evidence" value="ECO:0007669"/>
    <property type="project" value="UniProtKB-KW"/>
</dbReference>
<feature type="region of interest" description="Disordered" evidence="7">
    <location>
        <begin position="135"/>
        <end position="209"/>
    </location>
</feature>
<dbReference type="Pfam" id="PF07904">
    <property type="entry name" value="Eaf7"/>
    <property type="match status" value="1"/>
</dbReference>
<dbReference type="PANTHER" id="PTHR13581">
    <property type="entry name" value="MRG-BINDING PROTEIN"/>
    <property type="match status" value="1"/>
</dbReference>
<evidence type="ECO:0000313" key="9">
    <source>
        <dbReference type="Proteomes" id="UP000694393"/>
    </source>
</evidence>
<feature type="compositionally biased region" description="Basic and acidic residues" evidence="7">
    <location>
        <begin position="157"/>
        <end position="180"/>
    </location>
</feature>
<evidence type="ECO:0000256" key="4">
    <source>
        <dbReference type="ARBA" id="ARBA00023015"/>
    </source>
</evidence>
<dbReference type="GO" id="GO:0035267">
    <property type="term" value="C:NuA4 histone acetyltransferase complex"/>
    <property type="evidence" value="ECO:0007669"/>
    <property type="project" value="TreeGrafter"/>
</dbReference>
<evidence type="ECO:0000256" key="1">
    <source>
        <dbReference type="ARBA" id="ARBA00004123"/>
    </source>
</evidence>
<comment type="similarity">
    <text evidence="2">Belongs to the EAF7 family.</text>
</comment>
<sequence length="209" mass="22992">MGEAEGASGSAPAGEKPHLPAGGAAPEPAEEAVVWSPEVEVCLFHAMLGHKPVGVNRHFHMICIRDKFSQNIGRQISSRVIWDHLSTMYDMQALHESEILPFPNSEKNFILPEEIIQEVKEGKVMIEEEVKEEIKEELEPHAGPEEVYASSGNLGKTADKPSSKEKERSSSDSGSKEGADKRKRNRVTEKVLNANSNPSSPSAAKRRRT</sequence>
<evidence type="ECO:0000256" key="7">
    <source>
        <dbReference type="SAM" id="MobiDB-lite"/>
    </source>
</evidence>
<dbReference type="InterPro" id="IPR012423">
    <property type="entry name" value="Eaf7/MRGBP"/>
</dbReference>
<feature type="compositionally biased region" description="Low complexity" evidence="7">
    <location>
        <begin position="193"/>
        <end position="203"/>
    </location>
</feature>